<dbReference type="InterPro" id="IPR011545">
    <property type="entry name" value="DEAD/DEAH_box_helicase_dom"/>
</dbReference>
<dbReference type="Gene3D" id="3.40.50.300">
    <property type="entry name" value="P-loop containing nucleotide triphosphate hydrolases"/>
    <property type="match status" value="2"/>
</dbReference>
<dbReference type="PANTHER" id="PTHR13710">
    <property type="entry name" value="DNA HELICASE RECQ FAMILY MEMBER"/>
    <property type="match status" value="1"/>
</dbReference>
<comment type="caution">
    <text evidence="9">The sequence shown here is derived from an EMBL/GenBank/DDBJ whole genome shotgun (WGS) entry which is preliminary data.</text>
</comment>
<evidence type="ECO:0000256" key="2">
    <source>
        <dbReference type="ARBA" id="ARBA00022741"/>
    </source>
</evidence>
<dbReference type="GeneID" id="59376203"/>
<dbReference type="AlphaFoldDB" id="A0A8H7A0T8"/>
<sequence length="785" mass="87739">MMPSIDWTPQRIRNVVQKYFRKRACWYQLEIASALYRGFDVVGVAATGSGKTLSFFTPLLMALEEGRDKIIFIVTPLNLLGKQNSEQLNSAGLTAVAVSAENSSPETIKDIVSGRYQVIIINPEILMGPVCLQLWKDKKFTSKILNFIFDEGHCVSQWGSFRKEYLHLGNLRYILPDTIPFHVASATLPPPVLADVSEILRLRAGRTKHVIRSNNHPNIAIIVREIQYALGSYHDLAFVIKDNFGVSDPAPPKFVIFFDSTRETEDAAHYLQSRLPKEYRDRIRWFHATMTSEYRVDEYEAFRRGDVWGLCVTDAFGMGLDLPDIALVIQWKTQASLCSIWQRIGRAARGEGTKAKAVIFAEKKFLDTNRQKKEKRAANKLIASLKKRQSVNELQGRASKRIALTPAATHAAQASGSSINQAVDSRLGVGIIAGDKSEEVSVVVTELQRQSYHEQARQYRTISQSTAINHTVIEPALDDMLNAQLRGLHCRRQPPTIYFGNDKCRKQAILPPLWELLLTRMSSAQDDHMFCDNNNPEGCARCKPKACTPCCDLCSPELLELFNNIATVSQPARAPCRSSTKAYTPTQADNDLKNTLIAWRKVKAPLILGNLAFRRFGVQPFLSNEIIQRIVDCAHMNKIRTVNDLVKETRWRPDRIRDCGIELVALIKQFAPQPADTSAIAPATTTGSSIEAAAPPKRTRTPAKARQCSECKGYGHNSTLIFTDFATTLTTLAFLEANANCPAKKARREAEHAANANVPLNENQPPNMAPLNPRPLLSRKSHRGI</sequence>
<dbReference type="GO" id="GO:0005634">
    <property type="term" value="C:nucleus"/>
    <property type="evidence" value="ECO:0007669"/>
    <property type="project" value="TreeGrafter"/>
</dbReference>
<dbReference type="RefSeq" id="XP_036631954.1">
    <property type="nucleotide sequence ID" value="XM_036775935.1"/>
</dbReference>
<dbReference type="Pfam" id="PF00270">
    <property type="entry name" value="DEAD"/>
    <property type="match status" value="1"/>
</dbReference>
<evidence type="ECO:0000256" key="3">
    <source>
        <dbReference type="ARBA" id="ARBA00022840"/>
    </source>
</evidence>
<gene>
    <name evidence="9" type="ORF">PC9H_006385</name>
</gene>
<protein>
    <recommendedName>
        <fullName evidence="5">DNA 3'-5' helicase</fullName>
        <ecNumber evidence="5">5.6.2.4</ecNumber>
    </recommendedName>
</protein>
<dbReference type="VEuPathDB" id="FungiDB:PC9H_006385"/>
<dbReference type="PROSITE" id="PS51192">
    <property type="entry name" value="HELICASE_ATP_BIND_1"/>
    <property type="match status" value="1"/>
</dbReference>
<keyword evidence="10" id="KW-1185">Reference proteome</keyword>
<dbReference type="GO" id="GO:0005524">
    <property type="term" value="F:ATP binding"/>
    <property type="evidence" value="ECO:0007669"/>
    <property type="project" value="UniProtKB-KW"/>
</dbReference>
<dbReference type="SUPFAM" id="SSF52540">
    <property type="entry name" value="P-loop containing nucleoside triphosphate hydrolases"/>
    <property type="match status" value="1"/>
</dbReference>
<feature type="domain" description="Helicase ATP-binding" evidence="7">
    <location>
        <begin position="32"/>
        <end position="206"/>
    </location>
</feature>
<evidence type="ECO:0000256" key="6">
    <source>
        <dbReference type="SAM" id="MobiDB-lite"/>
    </source>
</evidence>
<dbReference type="SMART" id="SM00490">
    <property type="entry name" value="HELICc"/>
    <property type="match status" value="1"/>
</dbReference>
<proteinExistence type="inferred from homology"/>
<keyword evidence="3" id="KW-0067">ATP-binding</keyword>
<dbReference type="GO" id="GO:0000724">
    <property type="term" value="P:double-strand break repair via homologous recombination"/>
    <property type="evidence" value="ECO:0007669"/>
    <property type="project" value="TreeGrafter"/>
</dbReference>
<dbReference type="InterPro" id="IPR001650">
    <property type="entry name" value="Helicase_C-like"/>
</dbReference>
<organism evidence="9 10">
    <name type="scientific">Pleurotus ostreatus</name>
    <name type="common">Oyster mushroom</name>
    <name type="synonym">White-rot fungus</name>
    <dbReference type="NCBI Taxonomy" id="5322"/>
    <lineage>
        <taxon>Eukaryota</taxon>
        <taxon>Fungi</taxon>
        <taxon>Dikarya</taxon>
        <taxon>Basidiomycota</taxon>
        <taxon>Agaricomycotina</taxon>
        <taxon>Agaricomycetes</taxon>
        <taxon>Agaricomycetidae</taxon>
        <taxon>Agaricales</taxon>
        <taxon>Pleurotineae</taxon>
        <taxon>Pleurotaceae</taxon>
        <taxon>Pleurotus</taxon>
    </lineage>
</organism>
<evidence type="ECO:0000256" key="1">
    <source>
        <dbReference type="ARBA" id="ARBA00005446"/>
    </source>
</evidence>
<feature type="domain" description="Helicase C-terminal" evidence="8">
    <location>
        <begin position="232"/>
        <end position="395"/>
    </location>
</feature>
<dbReference type="PANTHER" id="PTHR13710:SF120">
    <property type="entry name" value="BIFUNCTIONAL 3'-5' EXONUCLEASE_ATP-DEPENDENT HELICASE WRN"/>
    <property type="match status" value="1"/>
</dbReference>
<dbReference type="GO" id="GO:0005737">
    <property type="term" value="C:cytoplasm"/>
    <property type="evidence" value="ECO:0007669"/>
    <property type="project" value="TreeGrafter"/>
</dbReference>
<dbReference type="EC" id="5.6.2.4" evidence="5"/>
<comment type="catalytic activity">
    <reaction evidence="4">
        <text>Couples ATP hydrolysis with the unwinding of duplex DNA by translocating in the 3'-5' direction.</text>
        <dbReference type="EC" id="5.6.2.4"/>
    </reaction>
</comment>
<evidence type="ECO:0000259" key="7">
    <source>
        <dbReference type="PROSITE" id="PS51192"/>
    </source>
</evidence>
<dbReference type="PROSITE" id="PS51194">
    <property type="entry name" value="HELICASE_CTER"/>
    <property type="match status" value="1"/>
</dbReference>
<evidence type="ECO:0000259" key="8">
    <source>
        <dbReference type="PROSITE" id="PS51194"/>
    </source>
</evidence>
<dbReference type="GO" id="GO:0005694">
    <property type="term" value="C:chromosome"/>
    <property type="evidence" value="ECO:0007669"/>
    <property type="project" value="TreeGrafter"/>
</dbReference>
<reference evidence="9" key="1">
    <citation type="submission" date="2019-07" db="EMBL/GenBank/DDBJ databases">
        <authorList>
            <person name="Palmer J.M."/>
        </authorList>
    </citation>
    <scope>NUCLEOTIDE SEQUENCE</scope>
    <source>
        <strain evidence="9">PC9</strain>
    </source>
</reference>
<evidence type="ECO:0000313" key="9">
    <source>
        <dbReference type="EMBL" id="KAF7430676.1"/>
    </source>
</evidence>
<evidence type="ECO:0000256" key="4">
    <source>
        <dbReference type="ARBA" id="ARBA00034617"/>
    </source>
</evidence>
<evidence type="ECO:0000256" key="5">
    <source>
        <dbReference type="ARBA" id="ARBA00034808"/>
    </source>
</evidence>
<comment type="similarity">
    <text evidence="1">Belongs to the helicase family. RecQ subfamily.</text>
</comment>
<dbReference type="GO" id="GO:0043138">
    <property type="term" value="F:3'-5' DNA helicase activity"/>
    <property type="evidence" value="ECO:0007669"/>
    <property type="project" value="UniProtKB-EC"/>
</dbReference>
<dbReference type="EMBL" id="JACETU010000004">
    <property type="protein sequence ID" value="KAF7430676.1"/>
    <property type="molecule type" value="Genomic_DNA"/>
</dbReference>
<feature type="region of interest" description="Disordered" evidence="6">
    <location>
        <begin position="746"/>
        <end position="785"/>
    </location>
</feature>
<keyword evidence="2" id="KW-0547">Nucleotide-binding</keyword>
<accession>A0A8H7A0T8</accession>
<evidence type="ECO:0000313" key="10">
    <source>
        <dbReference type="Proteomes" id="UP000623687"/>
    </source>
</evidence>
<dbReference type="Pfam" id="PF00271">
    <property type="entry name" value="Helicase_C"/>
    <property type="match status" value="1"/>
</dbReference>
<dbReference type="GO" id="GO:0003676">
    <property type="term" value="F:nucleic acid binding"/>
    <property type="evidence" value="ECO:0007669"/>
    <property type="project" value="InterPro"/>
</dbReference>
<dbReference type="GO" id="GO:0009378">
    <property type="term" value="F:four-way junction helicase activity"/>
    <property type="evidence" value="ECO:0007669"/>
    <property type="project" value="TreeGrafter"/>
</dbReference>
<dbReference type="Proteomes" id="UP000623687">
    <property type="component" value="Unassembled WGS sequence"/>
</dbReference>
<dbReference type="InterPro" id="IPR014001">
    <property type="entry name" value="Helicase_ATP-bd"/>
</dbReference>
<dbReference type="SMART" id="SM00487">
    <property type="entry name" value="DEXDc"/>
    <property type="match status" value="1"/>
</dbReference>
<dbReference type="InterPro" id="IPR027417">
    <property type="entry name" value="P-loop_NTPase"/>
</dbReference>
<dbReference type="OrthoDB" id="10261556at2759"/>
<name>A0A8H7A0T8_PLEOS</name>